<organism evidence="2 3">
    <name type="scientific">Ancylobacter dichloromethanicus</name>
    <dbReference type="NCBI Taxonomy" id="518825"/>
    <lineage>
        <taxon>Bacteria</taxon>
        <taxon>Pseudomonadati</taxon>
        <taxon>Pseudomonadota</taxon>
        <taxon>Alphaproteobacteria</taxon>
        <taxon>Hyphomicrobiales</taxon>
        <taxon>Xanthobacteraceae</taxon>
        <taxon>Ancylobacter</taxon>
    </lineage>
</organism>
<protein>
    <submittedName>
        <fullName evidence="2">Uncharacterized protein</fullName>
    </submittedName>
</protein>
<dbReference type="Proteomes" id="UP001143370">
    <property type="component" value="Unassembled WGS sequence"/>
</dbReference>
<feature type="compositionally biased region" description="Basic and acidic residues" evidence="1">
    <location>
        <begin position="14"/>
        <end position="32"/>
    </location>
</feature>
<accession>A0A9W6JBU3</accession>
<reference evidence="2" key="1">
    <citation type="journal article" date="2014" name="Int. J. Syst. Evol. Microbiol.">
        <title>Complete genome sequence of Corynebacterium casei LMG S-19264T (=DSM 44701T), isolated from a smear-ripened cheese.</title>
        <authorList>
            <consortium name="US DOE Joint Genome Institute (JGI-PGF)"/>
            <person name="Walter F."/>
            <person name="Albersmeier A."/>
            <person name="Kalinowski J."/>
            <person name="Ruckert C."/>
        </authorList>
    </citation>
    <scope>NUCLEOTIDE SEQUENCE</scope>
    <source>
        <strain evidence="2">VKM B-2484</strain>
    </source>
</reference>
<dbReference type="EMBL" id="BSFJ01000020">
    <property type="protein sequence ID" value="GLK72980.1"/>
    <property type="molecule type" value="Genomic_DNA"/>
</dbReference>
<name>A0A9W6JBU3_9HYPH</name>
<sequence length="63" mass="7021">MFHMGRGPGHRAAAGRDRHSLFADRNRIDPRRTGTAARRYSAGVPGREAGRLRVPTSSRSHLR</sequence>
<evidence type="ECO:0000313" key="3">
    <source>
        <dbReference type="Proteomes" id="UP001143370"/>
    </source>
</evidence>
<evidence type="ECO:0000313" key="2">
    <source>
        <dbReference type="EMBL" id="GLK72980.1"/>
    </source>
</evidence>
<gene>
    <name evidence="2" type="ORF">GCM10017643_30960</name>
</gene>
<comment type="caution">
    <text evidence="2">The sequence shown here is derived from an EMBL/GenBank/DDBJ whole genome shotgun (WGS) entry which is preliminary data.</text>
</comment>
<reference evidence="2" key="2">
    <citation type="submission" date="2023-01" db="EMBL/GenBank/DDBJ databases">
        <authorList>
            <person name="Sun Q."/>
            <person name="Evtushenko L."/>
        </authorList>
    </citation>
    <scope>NUCLEOTIDE SEQUENCE</scope>
    <source>
        <strain evidence="2">VKM B-2484</strain>
    </source>
</reference>
<proteinExistence type="predicted"/>
<dbReference type="AlphaFoldDB" id="A0A9W6JBU3"/>
<feature type="region of interest" description="Disordered" evidence="1">
    <location>
        <begin position="1"/>
        <end position="63"/>
    </location>
</feature>
<keyword evidence="3" id="KW-1185">Reference proteome</keyword>
<evidence type="ECO:0000256" key="1">
    <source>
        <dbReference type="SAM" id="MobiDB-lite"/>
    </source>
</evidence>